<feature type="transmembrane region" description="Helical" evidence="10">
    <location>
        <begin position="660"/>
        <end position="679"/>
    </location>
</feature>
<reference evidence="12" key="1">
    <citation type="journal article" date="2023" name="Commun. Biol.">
        <title>Genome analysis of Parmales, the sister group of diatoms, reveals the evolutionary specialization of diatoms from phago-mixotrophs to photoautotrophs.</title>
        <authorList>
            <person name="Ban H."/>
            <person name="Sato S."/>
            <person name="Yoshikawa S."/>
            <person name="Yamada K."/>
            <person name="Nakamura Y."/>
            <person name="Ichinomiya M."/>
            <person name="Sato N."/>
            <person name="Blanc-Mathieu R."/>
            <person name="Endo H."/>
            <person name="Kuwata A."/>
            <person name="Ogata H."/>
        </authorList>
    </citation>
    <scope>NUCLEOTIDE SEQUENCE [LARGE SCALE GENOMIC DNA]</scope>
    <source>
        <strain evidence="12">NIES 3701</strain>
    </source>
</reference>
<keyword evidence="6" id="KW-1278">Translocase</keyword>
<evidence type="ECO:0000256" key="9">
    <source>
        <dbReference type="ARBA" id="ARBA00023136"/>
    </source>
</evidence>
<comment type="subcellular location">
    <subcellularLocation>
        <location evidence="1">Endomembrane system</location>
        <topology evidence="1">Multi-pass membrane protein</topology>
    </subcellularLocation>
</comment>
<dbReference type="NCBIfam" id="TIGR01104">
    <property type="entry name" value="V_PPase"/>
    <property type="match status" value="1"/>
</dbReference>
<feature type="transmembrane region" description="Helical" evidence="10">
    <location>
        <begin position="566"/>
        <end position="585"/>
    </location>
</feature>
<dbReference type="GO" id="GO:0012505">
    <property type="term" value="C:endomembrane system"/>
    <property type="evidence" value="ECO:0007669"/>
    <property type="project" value="UniProtKB-SubCell"/>
</dbReference>
<feature type="transmembrane region" description="Helical" evidence="10">
    <location>
        <begin position="752"/>
        <end position="771"/>
    </location>
</feature>
<evidence type="ECO:0000256" key="4">
    <source>
        <dbReference type="ARBA" id="ARBA00022692"/>
    </source>
</evidence>
<dbReference type="EC" id="7.1.3.1" evidence="2"/>
<evidence type="ECO:0000256" key="6">
    <source>
        <dbReference type="ARBA" id="ARBA00022967"/>
    </source>
</evidence>
<feature type="transmembrane region" description="Helical" evidence="10">
    <location>
        <begin position="118"/>
        <end position="139"/>
    </location>
</feature>
<name>A0A9W7ET49_9STRA</name>
<evidence type="ECO:0000256" key="2">
    <source>
        <dbReference type="ARBA" id="ARBA00013242"/>
    </source>
</evidence>
<keyword evidence="8" id="KW-0406">Ion transport</keyword>
<sequence length="801" mass="82995">MGGTFSFTPIPADDPMVCYGSSANNFPCNSQTWVQVGTAIVGAIIALIATFMFRLKLLKYEMGTDVMNNLQKKIQDGAKAFLKTEYYYLTFFVIFIFAILVIVFSVSTGSSINATAGIRIGACFVAGAILSASAGYYGMIVATDANVRTTQAADKQGLDAALQVAFTGGAAMGFVVVGLGLIGLAGFYLIMGVGYEENNSDCLSIYAYPCAFVNRQMAMKSLAGFGFGASSIALFARVAGGIYTKAADVGADLVGKVEAGIPEDDPRNPAVIADNVGDNVGDVAGMGADLFESYVGSIIAAATLANGDAAKIALPFWIAGGGVVASLIGYFFVSTVENASQKQLMWALHKGTIVASTLVLGISALFIFFLFGMNDGQCELTIAGDQCSTRVTEGYRIYACIVIGLFAGILIGQSTEYFTSYEYPSVRSITAAGITGPATVIIQGLGIGMISCVPPVFVLVATILGCNALASQYGIAIAAVGMLSTLGITLAQDAYGPVADNAGGIAEMAELDERVRGVTDNLDALGNTTAATGKGFAIGSAVLTSLALLSAFTIEAGVSASNISDPVVLAGALLGAMLPFLFAALTMLSVQKAAGAIIVEVRRQFKEIPGLMEGTAEADSDTCIAISTQSSLEEMVLPALWAILAPLCVGFLIGPRCLTGLLGGSIAAGMMLAIMMSNAGGAWDNSKKYIEIEGACGGKGTPTHHACVVGDTVGDPFKDTSGPALNILIKLMSMVSLVISSLIAGNNDYESFYWGFIPIALLIIGTIWAYMKFWSDPIDITQDVGGAAKDEDVKVDVEPAV</sequence>
<dbReference type="GO" id="GO:0009678">
    <property type="term" value="F:diphosphate hydrolysis-driven proton transmembrane transporter activity"/>
    <property type="evidence" value="ECO:0007669"/>
    <property type="project" value="UniProtKB-EC"/>
</dbReference>
<feature type="transmembrane region" description="Helical" evidence="10">
    <location>
        <begin position="33"/>
        <end position="53"/>
    </location>
</feature>
<evidence type="ECO:0000256" key="1">
    <source>
        <dbReference type="ARBA" id="ARBA00004127"/>
    </source>
</evidence>
<evidence type="ECO:0000256" key="8">
    <source>
        <dbReference type="ARBA" id="ARBA00023065"/>
    </source>
</evidence>
<feature type="transmembrane region" description="Helical" evidence="10">
    <location>
        <begin position="395"/>
        <end position="414"/>
    </location>
</feature>
<feature type="transmembrane region" description="Helical" evidence="10">
    <location>
        <begin position="434"/>
        <end position="461"/>
    </location>
</feature>
<feature type="transmembrane region" description="Helical" evidence="10">
    <location>
        <begin position="160"/>
        <end position="190"/>
    </location>
</feature>
<feature type="transmembrane region" description="Helical" evidence="10">
    <location>
        <begin position="635"/>
        <end position="653"/>
    </location>
</feature>
<organism evidence="11 12">
    <name type="scientific">Triparma strigata</name>
    <dbReference type="NCBI Taxonomy" id="1606541"/>
    <lineage>
        <taxon>Eukaryota</taxon>
        <taxon>Sar</taxon>
        <taxon>Stramenopiles</taxon>
        <taxon>Ochrophyta</taxon>
        <taxon>Bolidophyceae</taxon>
        <taxon>Parmales</taxon>
        <taxon>Triparmaceae</taxon>
        <taxon>Triparma</taxon>
    </lineage>
</organism>
<evidence type="ECO:0000256" key="10">
    <source>
        <dbReference type="SAM" id="Phobius"/>
    </source>
</evidence>
<dbReference type="Pfam" id="PF03030">
    <property type="entry name" value="H_PPase"/>
    <property type="match status" value="1"/>
</dbReference>
<dbReference type="HAMAP" id="MF_01129">
    <property type="entry name" value="PPase_energized_pump"/>
    <property type="match status" value="1"/>
</dbReference>
<keyword evidence="7 10" id="KW-1133">Transmembrane helix</keyword>
<feature type="transmembrane region" description="Helical" evidence="10">
    <location>
        <begin position="312"/>
        <end position="333"/>
    </location>
</feature>
<feature type="transmembrane region" description="Helical" evidence="10">
    <location>
        <begin position="535"/>
        <end position="554"/>
    </location>
</feature>
<feature type="transmembrane region" description="Helical" evidence="10">
    <location>
        <begin position="86"/>
        <end position="106"/>
    </location>
</feature>
<dbReference type="Proteomes" id="UP001165085">
    <property type="component" value="Unassembled WGS sequence"/>
</dbReference>
<evidence type="ECO:0000256" key="7">
    <source>
        <dbReference type="ARBA" id="ARBA00022989"/>
    </source>
</evidence>
<evidence type="ECO:0000313" key="11">
    <source>
        <dbReference type="EMBL" id="GMH90723.1"/>
    </source>
</evidence>
<gene>
    <name evidence="11" type="ORF">TrST_g2093</name>
</gene>
<evidence type="ECO:0000313" key="12">
    <source>
        <dbReference type="Proteomes" id="UP001165085"/>
    </source>
</evidence>
<dbReference type="InterPro" id="IPR004131">
    <property type="entry name" value="PPase-energised_H-pump"/>
</dbReference>
<comment type="caution">
    <text evidence="11">The sequence shown here is derived from an EMBL/GenBank/DDBJ whole genome shotgun (WGS) entry which is preliminary data.</text>
</comment>
<feature type="transmembrane region" description="Helical" evidence="10">
    <location>
        <begin position="222"/>
        <end position="243"/>
    </location>
</feature>
<feature type="transmembrane region" description="Helical" evidence="10">
    <location>
        <begin position="353"/>
        <end position="374"/>
    </location>
</feature>
<dbReference type="GO" id="GO:0016020">
    <property type="term" value="C:membrane"/>
    <property type="evidence" value="ECO:0007669"/>
    <property type="project" value="InterPro"/>
</dbReference>
<dbReference type="OrthoDB" id="5210at2759"/>
<dbReference type="PANTHER" id="PTHR31998">
    <property type="entry name" value="K(+)-INSENSITIVE PYROPHOSPHATE-ENERGIZED PROTON PUMP"/>
    <property type="match status" value="1"/>
</dbReference>
<accession>A0A9W7ET49</accession>
<evidence type="ECO:0000256" key="3">
    <source>
        <dbReference type="ARBA" id="ARBA00022448"/>
    </source>
</evidence>
<dbReference type="PIRSF" id="PIRSF001265">
    <property type="entry name" value="H+-PPase"/>
    <property type="match status" value="1"/>
</dbReference>
<keyword evidence="3" id="KW-0813">Transport</keyword>
<dbReference type="AlphaFoldDB" id="A0A9W7ET49"/>
<dbReference type="NCBIfam" id="NF001960">
    <property type="entry name" value="PRK00733.3-5"/>
    <property type="match status" value="1"/>
</dbReference>
<dbReference type="EMBL" id="BRXY01000375">
    <property type="protein sequence ID" value="GMH90723.1"/>
    <property type="molecule type" value="Genomic_DNA"/>
</dbReference>
<dbReference type="GO" id="GO:0004427">
    <property type="term" value="F:inorganic diphosphate phosphatase activity"/>
    <property type="evidence" value="ECO:0007669"/>
    <property type="project" value="InterPro"/>
</dbReference>
<feature type="transmembrane region" description="Helical" evidence="10">
    <location>
        <begin position="727"/>
        <end position="745"/>
    </location>
</feature>
<evidence type="ECO:0000256" key="5">
    <source>
        <dbReference type="ARBA" id="ARBA00022842"/>
    </source>
</evidence>
<protein>
    <recommendedName>
        <fullName evidence="2">H(+)-exporting diphosphatase</fullName>
        <ecNumber evidence="2">7.1.3.1</ecNumber>
    </recommendedName>
</protein>
<keyword evidence="4 10" id="KW-0812">Transmembrane</keyword>
<keyword evidence="9 10" id="KW-0472">Membrane</keyword>
<keyword evidence="12" id="KW-1185">Reference proteome</keyword>
<proteinExistence type="inferred from homology"/>
<keyword evidence="5" id="KW-0460">Magnesium</keyword>
<feature type="transmembrane region" description="Helical" evidence="10">
    <location>
        <begin position="473"/>
        <end position="491"/>
    </location>
</feature>